<proteinExistence type="inferred from homology"/>
<dbReference type="GO" id="GO:0016829">
    <property type="term" value="F:lyase activity"/>
    <property type="evidence" value="ECO:0007669"/>
    <property type="project" value="UniProtKB-KW"/>
</dbReference>
<evidence type="ECO:0000256" key="5">
    <source>
        <dbReference type="HAMAP-Rule" id="MF_03040"/>
    </source>
</evidence>
<feature type="active site" description="Proton donor/acceptor" evidence="5">
    <location>
        <position position="266"/>
    </location>
</feature>
<dbReference type="OrthoDB" id="49151at2759"/>
<dbReference type="InterPro" id="IPR027521">
    <property type="entry name" value="Usb1"/>
</dbReference>
<dbReference type="PANTHER" id="PTHR13522">
    <property type="entry name" value="U6 SNRNA PHOSPHODIESTERASE 1"/>
    <property type="match status" value="1"/>
</dbReference>
<evidence type="ECO:0000256" key="6">
    <source>
        <dbReference type="SAM" id="MobiDB-lite"/>
    </source>
</evidence>
<dbReference type="HAMAP" id="MF_03040">
    <property type="entry name" value="USB1"/>
    <property type="match status" value="1"/>
</dbReference>
<dbReference type="Pfam" id="PF09749">
    <property type="entry name" value="HVSL"/>
    <property type="match status" value="1"/>
</dbReference>
<dbReference type="AlphaFoldDB" id="A0A6A6GGW3"/>
<feature type="region of interest" description="Disordered" evidence="6">
    <location>
        <begin position="1"/>
        <end position="32"/>
    </location>
</feature>
<organism evidence="7 8">
    <name type="scientific">Elsinoe ampelina</name>
    <dbReference type="NCBI Taxonomy" id="302913"/>
    <lineage>
        <taxon>Eukaryota</taxon>
        <taxon>Fungi</taxon>
        <taxon>Dikarya</taxon>
        <taxon>Ascomycota</taxon>
        <taxon>Pezizomycotina</taxon>
        <taxon>Dothideomycetes</taxon>
        <taxon>Dothideomycetidae</taxon>
        <taxon>Myriangiales</taxon>
        <taxon>Elsinoaceae</taxon>
        <taxon>Elsinoe</taxon>
    </lineage>
</organism>
<dbReference type="Proteomes" id="UP000799538">
    <property type="component" value="Unassembled WGS sequence"/>
</dbReference>
<dbReference type="PANTHER" id="PTHR13522:SF3">
    <property type="entry name" value="U6 SNRNA PHOSPHODIESTERASE 1"/>
    <property type="match status" value="1"/>
</dbReference>
<feature type="compositionally biased region" description="Polar residues" evidence="6">
    <location>
        <begin position="1"/>
        <end position="10"/>
    </location>
</feature>
<protein>
    <recommendedName>
        <fullName evidence="5">U6 snRNA phosphodiesterase</fullName>
        <ecNumber evidence="5">3.1.4.-</ecNumber>
    </recommendedName>
</protein>
<evidence type="ECO:0000256" key="2">
    <source>
        <dbReference type="ARBA" id="ARBA00022801"/>
    </source>
</evidence>
<evidence type="ECO:0000256" key="1">
    <source>
        <dbReference type="ARBA" id="ARBA00022722"/>
    </source>
</evidence>
<accession>A0A6A6GGW3</accession>
<keyword evidence="8" id="KW-1185">Reference proteome</keyword>
<gene>
    <name evidence="5" type="primary">USB1</name>
    <name evidence="7" type="ORF">BDZ85DRAFT_272941</name>
</gene>
<keyword evidence="1 5" id="KW-0540">Nuclease</keyword>
<feature type="compositionally biased region" description="Gly residues" evidence="6">
    <location>
        <begin position="241"/>
        <end position="252"/>
    </location>
</feature>
<comment type="function">
    <text evidence="5">Phosphodiesterase responsible for the U6 snRNA 3' end processing. Acts as an exoribonuclease (RNase) responsible for trimming the poly(U) tract of the last nucleotides in the pre-U6 snRNA molecule, leading to the formation of mature U6 snRNA.</text>
</comment>
<feature type="active site" description="Proton donor/acceptor" evidence="5">
    <location>
        <position position="130"/>
    </location>
</feature>
<keyword evidence="3" id="KW-0456">Lyase</keyword>
<dbReference type="EC" id="3.1.4.-" evidence="5"/>
<evidence type="ECO:0000256" key="3">
    <source>
        <dbReference type="ARBA" id="ARBA00023239"/>
    </source>
</evidence>
<feature type="region of interest" description="Disordered" evidence="6">
    <location>
        <begin position="227"/>
        <end position="259"/>
    </location>
</feature>
<name>A0A6A6GGW3_9PEZI</name>
<comment type="subcellular location">
    <subcellularLocation>
        <location evidence="5">Nucleus</location>
    </subcellularLocation>
</comment>
<evidence type="ECO:0000256" key="4">
    <source>
        <dbReference type="ARBA" id="ARBA00023242"/>
    </source>
</evidence>
<evidence type="ECO:0000313" key="7">
    <source>
        <dbReference type="EMBL" id="KAF2224955.1"/>
    </source>
</evidence>
<dbReference type="Gene3D" id="3.90.1140.10">
    <property type="entry name" value="Cyclic phosphodiesterase"/>
    <property type="match status" value="1"/>
</dbReference>
<dbReference type="EMBL" id="ML992504">
    <property type="protein sequence ID" value="KAF2224955.1"/>
    <property type="molecule type" value="Genomic_DNA"/>
</dbReference>
<reference evidence="8" key="1">
    <citation type="journal article" date="2020" name="Stud. Mycol.">
        <title>101 Dothideomycetes genomes: A test case for predicting lifestyles and emergence of pathogens.</title>
        <authorList>
            <person name="Haridas S."/>
            <person name="Albert R."/>
            <person name="Binder M."/>
            <person name="Bloem J."/>
            <person name="LaButti K."/>
            <person name="Salamov A."/>
            <person name="Andreopoulos B."/>
            <person name="Baker S."/>
            <person name="Barry K."/>
            <person name="Bills G."/>
            <person name="Bluhm B."/>
            <person name="Cannon C."/>
            <person name="Castanera R."/>
            <person name="Culley D."/>
            <person name="Daum C."/>
            <person name="Ezra D."/>
            <person name="Gonzalez J."/>
            <person name="Henrissat B."/>
            <person name="Kuo A."/>
            <person name="Liang C."/>
            <person name="Lipzen A."/>
            <person name="Lutzoni F."/>
            <person name="Magnuson J."/>
            <person name="Mondo S."/>
            <person name="Nolan M."/>
            <person name="Ohm R."/>
            <person name="Pangilinan J."/>
            <person name="Park H.-J."/>
            <person name="Ramirez L."/>
            <person name="Alfaro M."/>
            <person name="Sun H."/>
            <person name="Tritt A."/>
            <person name="Yoshinaga Y."/>
            <person name="Zwiers L.-H."/>
            <person name="Turgeon B."/>
            <person name="Goodwin S."/>
            <person name="Spatafora J."/>
            <person name="Crous P."/>
            <person name="Grigoriev I."/>
        </authorList>
    </citation>
    <scope>NUCLEOTIDE SEQUENCE [LARGE SCALE GENOMIC DNA]</scope>
    <source>
        <strain evidence="8">CECT 20119</strain>
    </source>
</reference>
<keyword evidence="2 5" id="KW-0378">Hydrolase</keyword>
<keyword evidence="4 5" id="KW-0539">Nucleus</keyword>
<dbReference type="GO" id="GO:0005634">
    <property type="term" value="C:nucleus"/>
    <property type="evidence" value="ECO:0007669"/>
    <property type="project" value="UniProtKB-SubCell"/>
</dbReference>
<dbReference type="GO" id="GO:1990838">
    <property type="term" value="F:poly(U)-specific exoribonuclease activity, producing 3' uridine cyclic phosphate ends"/>
    <property type="evidence" value="ECO:0007669"/>
    <property type="project" value="UniProtKB-UniRule"/>
</dbReference>
<dbReference type="GO" id="GO:0034477">
    <property type="term" value="P:U6 snRNA 3'-end processing"/>
    <property type="evidence" value="ECO:0007669"/>
    <property type="project" value="UniProtKB-UniRule"/>
</dbReference>
<comment type="similarity">
    <text evidence="5">Belongs to the 2H phosphoesterase superfamily. USB1 family.</text>
</comment>
<sequence>MGLVSYSDSESGSDHDEPVSKRPRLTLDNDSTLPPLPAEFHNLYSAAARVSQSDDPSLHGGRKRIVPHVQGNWAAHVYLEFHPSPSLLSLLTRLLTLLPETSSSSSAEPSPSKNVHSLLLSPTSVPLPLHISLSAPLVLRTETKDEFLHTLLAELDRLLSSLGTRSGTLTLSPTSLSWHPNQEKTRYFLVLRVGDAEEDAKALSKLLSCTNSVARGFGLSELYADRGGSHQARGGRTERGPSGGEYEGGSDGNKGKNVEDGKGRFHISIAWCLDAEAELGELGAEAKEVLEKVKKEKIRFEDVKVKMGKEVTSVPFLQQRKDVAKGGMLLR</sequence>
<evidence type="ECO:0000313" key="8">
    <source>
        <dbReference type="Proteomes" id="UP000799538"/>
    </source>
</evidence>